<reference evidence="2 3" key="1">
    <citation type="submission" date="2019-06" db="EMBL/GenBank/DDBJ databases">
        <title>Persicimonas caeni gen. nov., sp. nov., a predatory bacterium isolated from solar saltern.</title>
        <authorList>
            <person name="Wang S."/>
        </authorList>
    </citation>
    <scope>NUCLEOTIDE SEQUENCE [LARGE SCALE GENOMIC DNA]</scope>
    <source>
        <strain evidence="2 3">YN101</strain>
    </source>
</reference>
<sequence>MTLLELTQLAHVAATLYMVGLIWFVQIVHYPGFALVGGDAFVPYTREHVRRTGWVVGPPMLLEAATAVLLVVLLPTSPLAWTGLGLLALIWASTALLQVPAHSRLNEAHDAPIIDRLVRTNWLRTTAWTTRGLLALALLI</sequence>
<keyword evidence="3" id="KW-1185">Reference proteome</keyword>
<evidence type="ECO:0000256" key="1">
    <source>
        <dbReference type="SAM" id="Phobius"/>
    </source>
</evidence>
<organism evidence="2 3">
    <name type="scientific">Persicimonas caeni</name>
    <dbReference type="NCBI Taxonomy" id="2292766"/>
    <lineage>
        <taxon>Bacteria</taxon>
        <taxon>Deltaproteobacteria</taxon>
        <taxon>Bradymonadales</taxon>
        <taxon>Bradymonadaceae</taxon>
        <taxon>Persicimonas</taxon>
    </lineage>
</organism>
<name>A0A4Y6Q323_PERCE</name>
<dbReference type="EMBL" id="CP041186">
    <property type="protein sequence ID" value="QDG54963.1"/>
    <property type="molecule type" value="Genomic_DNA"/>
</dbReference>
<keyword evidence="1" id="KW-0812">Transmembrane</keyword>
<accession>A0A5B8YE65</accession>
<feature type="transmembrane region" description="Helical" evidence="1">
    <location>
        <begin position="20"/>
        <end position="42"/>
    </location>
</feature>
<proteinExistence type="predicted"/>
<dbReference type="Proteomes" id="UP000315995">
    <property type="component" value="Chromosome"/>
</dbReference>
<keyword evidence="1" id="KW-0472">Membrane</keyword>
<gene>
    <name evidence="2" type="ORF">FIV42_25095</name>
</gene>
<protein>
    <recommendedName>
        <fullName evidence="4">DUF1772 domain-containing protein</fullName>
    </recommendedName>
</protein>
<evidence type="ECO:0000313" key="3">
    <source>
        <dbReference type="Proteomes" id="UP000315995"/>
    </source>
</evidence>
<feature type="transmembrane region" description="Helical" evidence="1">
    <location>
        <begin position="54"/>
        <end position="73"/>
    </location>
</feature>
<dbReference type="OrthoDB" id="27509at2"/>
<accession>A0A4Y6Q323</accession>
<feature type="transmembrane region" description="Helical" evidence="1">
    <location>
        <begin position="79"/>
        <end position="97"/>
    </location>
</feature>
<keyword evidence="1" id="KW-1133">Transmembrane helix</keyword>
<evidence type="ECO:0000313" key="2">
    <source>
        <dbReference type="EMBL" id="QDG54963.1"/>
    </source>
</evidence>
<evidence type="ECO:0008006" key="4">
    <source>
        <dbReference type="Google" id="ProtNLM"/>
    </source>
</evidence>
<dbReference type="AlphaFoldDB" id="A0A4Y6Q323"/>